<dbReference type="OrthoDB" id="6419934at2759"/>
<sequence>MELSKKTPFIRTCIEEIVVEFLEDHNYILKTKKYPLYPSDLRYEYVTLISDHYPVASSIFRWFRSAISHCNTQNGGQIINEMVEVFREYKDELSIPLREYVLTDGILEVCYRVQIDDSQLIKQVLNLLYESWSSFGSLHFSAILKPNHHHEVQGSNQYPDYLSFFLEHARRLKLEYDGVRFIDVSVYSSIRKSPVFIAADIWCWKPLLRYLQYGARFENVMVDPSATRHGVESALSDTLRSLIRYLWIRLVQPAIILSLTQPEEIQEYCSGMHLELRDLCHTLRIILRAVKRLRSDVLEFVIRDHSDQWVVEIPSERVLSHPTVQLMLPTLKERYGCPIQLQHSCRWVIRNRLNENWQLPAGINALPVPNKIKKYLNILSG</sequence>
<dbReference type="Pfam" id="PF07525">
    <property type="entry name" value="SOCS_box"/>
    <property type="match status" value="1"/>
</dbReference>
<comment type="caution">
    <text evidence="4">The sequence shown here is derived from an EMBL/GenBank/DDBJ whole genome shotgun (WGS) entry which is preliminary data.</text>
</comment>
<evidence type="ECO:0000256" key="1">
    <source>
        <dbReference type="ARBA" id="ARBA00022786"/>
    </source>
</evidence>
<dbReference type="PANTHER" id="PTHR20966">
    <property type="entry name" value="ANKYRIN REPEAT AND SOCS BOX PROTEIN 17"/>
    <property type="match status" value="1"/>
</dbReference>
<keyword evidence="1" id="KW-0833">Ubl conjugation pathway</keyword>
<accession>A0A8X6KGT9</accession>
<gene>
    <name evidence="4" type="primary">AVEN_83117_1</name>
    <name evidence="4" type="ORF">TNCT_207341</name>
</gene>
<dbReference type="InterPro" id="IPR036036">
    <property type="entry name" value="SOCS_box-like_dom_sf"/>
</dbReference>
<dbReference type="GO" id="GO:0035556">
    <property type="term" value="P:intracellular signal transduction"/>
    <property type="evidence" value="ECO:0007669"/>
    <property type="project" value="InterPro"/>
</dbReference>
<evidence type="ECO:0000313" key="5">
    <source>
        <dbReference type="Proteomes" id="UP000887116"/>
    </source>
</evidence>
<dbReference type="InterPro" id="IPR039147">
    <property type="entry name" value="ASB17"/>
</dbReference>
<dbReference type="EMBL" id="BMAO01011407">
    <property type="protein sequence ID" value="GFQ73384.1"/>
    <property type="molecule type" value="Genomic_DNA"/>
</dbReference>
<dbReference type="SUPFAM" id="SSF158235">
    <property type="entry name" value="SOCS box-like"/>
    <property type="match status" value="1"/>
</dbReference>
<dbReference type="AlphaFoldDB" id="A0A8X6KGT9"/>
<organism evidence="4 5">
    <name type="scientific">Trichonephila clavata</name>
    <name type="common">Joro spider</name>
    <name type="synonym">Nephila clavata</name>
    <dbReference type="NCBI Taxonomy" id="2740835"/>
    <lineage>
        <taxon>Eukaryota</taxon>
        <taxon>Metazoa</taxon>
        <taxon>Ecdysozoa</taxon>
        <taxon>Arthropoda</taxon>
        <taxon>Chelicerata</taxon>
        <taxon>Arachnida</taxon>
        <taxon>Araneae</taxon>
        <taxon>Araneomorphae</taxon>
        <taxon>Entelegynae</taxon>
        <taxon>Araneoidea</taxon>
        <taxon>Nephilidae</taxon>
        <taxon>Trichonephila</taxon>
    </lineage>
</organism>
<evidence type="ECO:0000259" key="3">
    <source>
        <dbReference type="PROSITE" id="PS50225"/>
    </source>
</evidence>
<name>A0A8X6KGT9_TRICU</name>
<dbReference type="SMART" id="SM00969">
    <property type="entry name" value="SOCS_box"/>
    <property type="match status" value="1"/>
</dbReference>
<evidence type="ECO:0000313" key="4">
    <source>
        <dbReference type="EMBL" id="GFQ73384.1"/>
    </source>
</evidence>
<keyword evidence="2" id="KW-0040">ANK repeat</keyword>
<proteinExistence type="predicted"/>
<dbReference type="CDD" id="cd03587">
    <property type="entry name" value="SOCS"/>
    <property type="match status" value="1"/>
</dbReference>
<dbReference type="PANTHER" id="PTHR20966:SF2">
    <property type="entry name" value="ANKYRIN REPEAT AND SOCS BOX PROTEIN 17"/>
    <property type="match status" value="1"/>
</dbReference>
<dbReference type="Proteomes" id="UP000887116">
    <property type="component" value="Unassembled WGS sequence"/>
</dbReference>
<feature type="domain" description="SOCS box" evidence="3">
    <location>
        <begin position="325"/>
        <end position="381"/>
    </location>
</feature>
<keyword evidence="5" id="KW-1185">Reference proteome</keyword>
<evidence type="ECO:0000256" key="2">
    <source>
        <dbReference type="ARBA" id="ARBA00023043"/>
    </source>
</evidence>
<reference evidence="4" key="1">
    <citation type="submission" date="2020-07" db="EMBL/GenBank/DDBJ databases">
        <title>Multicomponent nature underlies the extraordinary mechanical properties of spider dragline silk.</title>
        <authorList>
            <person name="Kono N."/>
            <person name="Nakamura H."/>
            <person name="Mori M."/>
            <person name="Yoshida Y."/>
            <person name="Ohtoshi R."/>
            <person name="Malay A.D."/>
            <person name="Moran D.A.P."/>
            <person name="Tomita M."/>
            <person name="Numata K."/>
            <person name="Arakawa K."/>
        </authorList>
    </citation>
    <scope>NUCLEOTIDE SEQUENCE</scope>
</reference>
<protein>
    <submittedName>
        <fullName evidence="4">SOCS box domain-containing protein</fullName>
    </submittedName>
</protein>
<dbReference type="InterPro" id="IPR001496">
    <property type="entry name" value="SOCS_box"/>
</dbReference>
<dbReference type="PROSITE" id="PS50225">
    <property type="entry name" value="SOCS"/>
    <property type="match status" value="1"/>
</dbReference>
<dbReference type="Gene3D" id="1.10.750.20">
    <property type="entry name" value="SOCS box"/>
    <property type="match status" value="1"/>
</dbReference>